<sequence length="361" mass="40058">MRGTDHKQSPLFSYVNLEDRIPRDHPLRRVKVLADLVLRSMSAHFDALYAEGGRPSIAPERLLRASLLQCLFSIRSERALVEHIDFNMMYRWFVGLTLDEAIWDHSTFSANRERLLKESVMREFFGGVVAIAEWVELVSDEHFSVDGSLLRAWASHKSMAARDGSDEPPGPGEGRNPEVDFRGKKRSNATHVSRTDPDSRLASKGGGMAFLSYTTHALAENRHGLIVDVHTTPATGTAEREVALVMVKRSVKPASGSRKPTVAADRGYDTAEFVSTLTALGITPHVAAKTQSSSVPEHIKATEGYAVSLRRRKMIEEAFGWVKDIGTLRRLMARGLDKIRAHALLNFAAYNLTRLGNLLAS</sequence>
<dbReference type="PANTHER" id="PTHR35604">
    <property type="entry name" value="TRANSPOSASE INSH FOR INSERTION SEQUENCE ELEMENT IS5A-RELATED"/>
    <property type="match status" value="1"/>
</dbReference>
<evidence type="ECO:0000256" key="1">
    <source>
        <dbReference type="ARBA" id="ARBA00003544"/>
    </source>
</evidence>
<dbReference type="RefSeq" id="WP_096453015.1">
    <property type="nucleotide sequence ID" value="NZ_JBHSOG010000068.1"/>
</dbReference>
<dbReference type="InterPro" id="IPR008490">
    <property type="entry name" value="Transposase_InsH_N"/>
</dbReference>
<evidence type="ECO:0000256" key="3">
    <source>
        <dbReference type="ARBA" id="ARBA00022578"/>
    </source>
</evidence>
<protein>
    <submittedName>
        <fullName evidence="9">IS5 family transposase</fullName>
    </submittedName>
</protein>
<organism evidence="9 10">
    <name type="scientific">Thauera sinica</name>
    <dbReference type="NCBI Taxonomy" id="2665146"/>
    <lineage>
        <taxon>Bacteria</taxon>
        <taxon>Pseudomonadati</taxon>
        <taxon>Pseudomonadota</taxon>
        <taxon>Betaproteobacteria</taxon>
        <taxon>Rhodocyclales</taxon>
        <taxon>Zoogloeaceae</taxon>
        <taxon>Thauera</taxon>
    </lineage>
</organism>
<dbReference type="EMBL" id="JBHSOG010000068">
    <property type="protein sequence ID" value="MFC5771059.1"/>
    <property type="molecule type" value="Genomic_DNA"/>
</dbReference>
<dbReference type="Pfam" id="PF05598">
    <property type="entry name" value="DUF772"/>
    <property type="match status" value="1"/>
</dbReference>
<dbReference type="PANTHER" id="PTHR35604:SF2">
    <property type="entry name" value="TRANSPOSASE INSH FOR INSERTION SEQUENCE ELEMENT IS5A-RELATED"/>
    <property type="match status" value="1"/>
</dbReference>
<evidence type="ECO:0000313" key="9">
    <source>
        <dbReference type="EMBL" id="MFC5771059.1"/>
    </source>
</evidence>
<evidence type="ECO:0000256" key="2">
    <source>
        <dbReference type="ARBA" id="ARBA00010075"/>
    </source>
</evidence>
<proteinExistence type="inferred from homology"/>
<comment type="caution">
    <text evidence="9">The sequence shown here is derived from an EMBL/GenBank/DDBJ whole genome shotgun (WGS) entry which is preliminary data.</text>
</comment>
<keyword evidence="3" id="KW-0815">Transposition</keyword>
<name>A0ABW1AVK1_9RHOO</name>
<dbReference type="InterPro" id="IPR047959">
    <property type="entry name" value="Transpos_IS5"/>
</dbReference>
<dbReference type="Pfam" id="PF01609">
    <property type="entry name" value="DDE_Tnp_1"/>
    <property type="match status" value="1"/>
</dbReference>
<evidence type="ECO:0000256" key="6">
    <source>
        <dbReference type="SAM" id="MobiDB-lite"/>
    </source>
</evidence>
<dbReference type="Proteomes" id="UP001595974">
    <property type="component" value="Unassembled WGS sequence"/>
</dbReference>
<keyword evidence="10" id="KW-1185">Reference proteome</keyword>
<feature type="domain" description="Transposase IS4-like" evidence="7">
    <location>
        <begin position="200"/>
        <end position="352"/>
    </location>
</feature>
<dbReference type="NCBIfam" id="NF033581">
    <property type="entry name" value="transpos_IS5_4"/>
    <property type="match status" value="1"/>
</dbReference>
<comment type="similarity">
    <text evidence="2">Belongs to the transposase 11 family.</text>
</comment>
<evidence type="ECO:0000256" key="5">
    <source>
        <dbReference type="ARBA" id="ARBA00023172"/>
    </source>
</evidence>
<comment type="function">
    <text evidence="1">Involved in the transposition of the insertion sequence IS5.</text>
</comment>
<keyword evidence="5" id="KW-0233">DNA recombination</keyword>
<feature type="region of interest" description="Disordered" evidence="6">
    <location>
        <begin position="160"/>
        <end position="203"/>
    </location>
</feature>
<keyword evidence="4" id="KW-0238">DNA-binding</keyword>
<accession>A0ABW1AVK1</accession>
<evidence type="ECO:0000313" key="10">
    <source>
        <dbReference type="Proteomes" id="UP001595974"/>
    </source>
</evidence>
<dbReference type="InterPro" id="IPR002559">
    <property type="entry name" value="Transposase_11"/>
</dbReference>
<evidence type="ECO:0000259" key="8">
    <source>
        <dbReference type="Pfam" id="PF05598"/>
    </source>
</evidence>
<gene>
    <name evidence="9" type="ORF">ACFPTN_16890</name>
</gene>
<evidence type="ECO:0000256" key="4">
    <source>
        <dbReference type="ARBA" id="ARBA00023125"/>
    </source>
</evidence>
<feature type="domain" description="Transposase InsH N-terminal" evidence="8">
    <location>
        <begin position="16"/>
        <end position="114"/>
    </location>
</feature>
<reference evidence="10" key="1">
    <citation type="journal article" date="2019" name="Int. J. Syst. Evol. Microbiol.">
        <title>The Global Catalogue of Microorganisms (GCM) 10K type strain sequencing project: providing services to taxonomists for standard genome sequencing and annotation.</title>
        <authorList>
            <consortium name="The Broad Institute Genomics Platform"/>
            <consortium name="The Broad Institute Genome Sequencing Center for Infectious Disease"/>
            <person name="Wu L."/>
            <person name="Ma J."/>
        </authorList>
    </citation>
    <scope>NUCLEOTIDE SEQUENCE [LARGE SCALE GENOMIC DNA]</scope>
    <source>
        <strain evidence="10">SHR3</strain>
    </source>
</reference>
<evidence type="ECO:0000259" key="7">
    <source>
        <dbReference type="Pfam" id="PF01609"/>
    </source>
</evidence>